<dbReference type="AlphaFoldDB" id="A0A6J4JGM2"/>
<sequence length="57" mass="6623">MPQERKYYLKANIKIYPLPDTPGPIFLWSGRVPLRGGYSRMVHGGGYRLRQWVPAHP</sequence>
<dbReference type="EMBL" id="CADCTQ010000308">
    <property type="protein sequence ID" value="CAA9280090.1"/>
    <property type="molecule type" value="Genomic_DNA"/>
</dbReference>
<protein>
    <submittedName>
        <fullName evidence="1">Uncharacterized protein</fullName>
    </submittedName>
</protein>
<organism evidence="1">
    <name type="scientific">uncultured Cytophagales bacterium</name>
    <dbReference type="NCBI Taxonomy" id="158755"/>
    <lineage>
        <taxon>Bacteria</taxon>
        <taxon>Pseudomonadati</taxon>
        <taxon>Bacteroidota</taxon>
        <taxon>Sphingobacteriia</taxon>
        <taxon>Sphingobacteriales</taxon>
        <taxon>environmental samples</taxon>
    </lineage>
</organism>
<evidence type="ECO:0000313" key="1">
    <source>
        <dbReference type="EMBL" id="CAA9280090.1"/>
    </source>
</evidence>
<name>A0A6J4JGM2_9SPHI</name>
<accession>A0A6J4JGM2</accession>
<gene>
    <name evidence="1" type="ORF">AVDCRST_MAG56-3664</name>
</gene>
<reference evidence="1" key="1">
    <citation type="submission" date="2020-02" db="EMBL/GenBank/DDBJ databases">
        <authorList>
            <person name="Meier V. D."/>
        </authorList>
    </citation>
    <scope>NUCLEOTIDE SEQUENCE</scope>
    <source>
        <strain evidence="1">AVDCRST_MAG56</strain>
    </source>
</reference>
<proteinExistence type="predicted"/>